<sequence>MEPGNAPMSLAAMPAAAEAGRKRMSEREESTFCQPCPQPTKRAATSSRRLSPKEAKQPSEFVPRGDSKGGGPARESFESVLAQFAAINLNKAEPTTRERCFLCGVEVLLKNFAQHMHGCVDKLRQQEEAAELANLAAAGVDVCYPGCARRDYQHFMAVYHPLATCPCCNEGLPLYEIDAHLNLCLESTAVEEVAEAEAEAPYASSPIDGGGSSPGGMVHIVVNDTPYTIDLNQLTQTNLESGRERLIMRTDGGVWKWRNNYGLYVPFDPVSSRRIERGMETMTSPAAAAFETANMGGEHETSSNMDEPTSAEPGLNMDASTSTSTPTFSTRAEASKEERKLTAVMPTKEQKSGESQLERKMSPAGALPKLTKTQMAACAALIVKEKRKPDIEKTVSLARLMQSFKALGITKENLKKEL</sequence>
<feature type="region of interest" description="Disordered" evidence="1">
    <location>
        <begin position="296"/>
        <end position="361"/>
    </location>
</feature>
<feature type="compositionally biased region" description="Basic and acidic residues" evidence="1">
    <location>
        <begin position="51"/>
        <end position="67"/>
    </location>
</feature>
<dbReference type="AlphaFoldDB" id="A0A7S3Z7E1"/>
<feature type="compositionally biased region" description="Low complexity" evidence="1">
    <location>
        <begin position="1"/>
        <end position="18"/>
    </location>
</feature>
<feature type="compositionally biased region" description="Basic and acidic residues" evidence="1">
    <location>
        <begin position="19"/>
        <end position="30"/>
    </location>
</feature>
<reference evidence="2" key="1">
    <citation type="submission" date="2021-01" db="EMBL/GenBank/DDBJ databases">
        <authorList>
            <person name="Corre E."/>
            <person name="Pelletier E."/>
            <person name="Niang G."/>
            <person name="Scheremetjew M."/>
            <person name="Finn R."/>
            <person name="Kale V."/>
            <person name="Holt S."/>
            <person name="Cochrane G."/>
            <person name="Meng A."/>
            <person name="Brown T."/>
            <person name="Cohen L."/>
        </authorList>
    </citation>
    <scope>NUCLEOTIDE SEQUENCE</scope>
    <source>
        <strain evidence="2">CCCM811</strain>
    </source>
</reference>
<accession>A0A7S3Z7E1</accession>
<gene>
    <name evidence="2" type="ORF">LGLO00237_LOCUS25904</name>
</gene>
<dbReference type="EMBL" id="HBIV01036252">
    <property type="protein sequence ID" value="CAE0674130.1"/>
    <property type="molecule type" value="Transcribed_RNA"/>
</dbReference>
<feature type="compositionally biased region" description="Basic and acidic residues" evidence="1">
    <location>
        <begin position="348"/>
        <end position="361"/>
    </location>
</feature>
<dbReference type="InterPro" id="IPR037197">
    <property type="entry name" value="WWE_dom_sf"/>
</dbReference>
<proteinExistence type="predicted"/>
<protein>
    <submittedName>
        <fullName evidence="2">Uncharacterized protein</fullName>
    </submittedName>
</protein>
<evidence type="ECO:0000256" key="1">
    <source>
        <dbReference type="SAM" id="MobiDB-lite"/>
    </source>
</evidence>
<organism evidence="2">
    <name type="scientific">Lotharella globosa</name>
    <dbReference type="NCBI Taxonomy" id="91324"/>
    <lineage>
        <taxon>Eukaryota</taxon>
        <taxon>Sar</taxon>
        <taxon>Rhizaria</taxon>
        <taxon>Cercozoa</taxon>
        <taxon>Chlorarachniophyceae</taxon>
        <taxon>Lotharella</taxon>
    </lineage>
</organism>
<feature type="region of interest" description="Disordered" evidence="1">
    <location>
        <begin position="1"/>
        <end position="73"/>
    </location>
</feature>
<dbReference type="SUPFAM" id="SSF117839">
    <property type="entry name" value="WWE domain"/>
    <property type="match status" value="1"/>
</dbReference>
<feature type="compositionally biased region" description="Low complexity" evidence="1">
    <location>
        <begin position="320"/>
        <end position="330"/>
    </location>
</feature>
<evidence type="ECO:0000313" key="2">
    <source>
        <dbReference type="EMBL" id="CAE0674130.1"/>
    </source>
</evidence>
<name>A0A7S3Z7E1_9EUKA</name>